<dbReference type="PROSITE" id="PS50102">
    <property type="entry name" value="RRM"/>
    <property type="match status" value="2"/>
</dbReference>
<keyword evidence="1" id="KW-0694">RNA-binding</keyword>
<reference evidence="4" key="1">
    <citation type="submission" date="2022-07" db="EMBL/GenBank/DDBJ databases">
        <title>Phylogenomic reconstructions and comparative analyses of Kickxellomycotina fungi.</title>
        <authorList>
            <person name="Reynolds N.K."/>
            <person name="Stajich J.E."/>
            <person name="Barry K."/>
            <person name="Grigoriev I.V."/>
            <person name="Crous P."/>
            <person name="Smith M.E."/>
        </authorList>
    </citation>
    <scope>NUCLEOTIDE SEQUENCE</scope>
    <source>
        <strain evidence="4">IMI 214461</strain>
    </source>
</reference>
<feature type="region of interest" description="Disordered" evidence="2">
    <location>
        <begin position="323"/>
        <end position="435"/>
    </location>
</feature>
<evidence type="ECO:0000313" key="5">
    <source>
        <dbReference type="Proteomes" id="UP001150907"/>
    </source>
</evidence>
<dbReference type="Pfam" id="PF00076">
    <property type="entry name" value="RRM_1"/>
    <property type="match status" value="1"/>
</dbReference>
<keyword evidence="5" id="KW-1185">Reference proteome</keyword>
<dbReference type="SMART" id="SM00360">
    <property type="entry name" value="RRM"/>
    <property type="match status" value="2"/>
</dbReference>
<comment type="caution">
    <text evidence="4">The sequence shown here is derived from an EMBL/GenBank/DDBJ whole genome shotgun (WGS) entry which is preliminary data.</text>
</comment>
<feature type="compositionally biased region" description="Basic and acidic residues" evidence="2">
    <location>
        <begin position="344"/>
        <end position="385"/>
    </location>
</feature>
<feature type="domain" description="RRM" evidence="3">
    <location>
        <begin position="157"/>
        <end position="232"/>
    </location>
</feature>
<dbReference type="PANTHER" id="PTHR32343:SF22">
    <property type="entry name" value="LD29830P"/>
    <property type="match status" value="1"/>
</dbReference>
<dbReference type="Proteomes" id="UP001150907">
    <property type="component" value="Unassembled WGS sequence"/>
</dbReference>
<dbReference type="InterPro" id="IPR012677">
    <property type="entry name" value="Nucleotide-bd_a/b_plait_sf"/>
</dbReference>
<dbReference type="OrthoDB" id="4726at2759"/>
<feature type="domain" description="RRM" evidence="3">
    <location>
        <begin position="3"/>
        <end position="79"/>
    </location>
</feature>
<evidence type="ECO:0000313" key="4">
    <source>
        <dbReference type="EMBL" id="KAJ2005630.1"/>
    </source>
</evidence>
<dbReference type="InterPro" id="IPR035979">
    <property type="entry name" value="RBD_domain_sf"/>
</dbReference>
<protein>
    <recommendedName>
        <fullName evidence="3">RRM domain-containing protein</fullName>
    </recommendedName>
</protein>
<evidence type="ECO:0000256" key="2">
    <source>
        <dbReference type="SAM" id="MobiDB-lite"/>
    </source>
</evidence>
<accession>A0A9W8BLI4</accession>
<proteinExistence type="predicted"/>
<feature type="compositionally biased region" description="Basic residues" evidence="2">
    <location>
        <begin position="332"/>
        <end position="343"/>
    </location>
</feature>
<organism evidence="4 5">
    <name type="scientific">Coemansia thaxteri</name>
    <dbReference type="NCBI Taxonomy" id="2663907"/>
    <lineage>
        <taxon>Eukaryota</taxon>
        <taxon>Fungi</taxon>
        <taxon>Fungi incertae sedis</taxon>
        <taxon>Zoopagomycota</taxon>
        <taxon>Kickxellomycotina</taxon>
        <taxon>Kickxellomycetes</taxon>
        <taxon>Kickxellales</taxon>
        <taxon>Kickxellaceae</taxon>
        <taxon>Coemansia</taxon>
    </lineage>
</organism>
<dbReference type="PANTHER" id="PTHR32343">
    <property type="entry name" value="SERINE/ARGININE-RICH SPLICING FACTOR"/>
    <property type="match status" value="1"/>
</dbReference>
<dbReference type="Gene3D" id="3.30.70.330">
    <property type="match status" value="2"/>
</dbReference>
<gene>
    <name evidence="4" type="ORF">H4R26_001850</name>
</gene>
<evidence type="ECO:0000259" key="3">
    <source>
        <dbReference type="PROSITE" id="PS50102"/>
    </source>
</evidence>
<dbReference type="SUPFAM" id="SSF54928">
    <property type="entry name" value="RNA-binding domain, RBD"/>
    <property type="match status" value="2"/>
</dbReference>
<dbReference type="EMBL" id="JANBQF010000092">
    <property type="protein sequence ID" value="KAJ2005630.1"/>
    <property type="molecule type" value="Genomic_DNA"/>
</dbReference>
<dbReference type="AlphaFoldDB" id="A0A9W8BLI4"/>
<name>A0A9W8BLI4_9FUNG</name>
<evidence type="ECO:0000256" key="1">
    <source>
        <dbReference type="PROSITE-ProRule" id="PRU00176"/>
    </source>
</evidence>
<sequence length="435" mass="47529">MTGSIKVTNISRHVDSTIVKNLFSFVGDVVHVELRQSMINPEVQEALVEFVDAQSIKPALFLSGAELAERALVVSEETAMLPAAVAAMGIGSSGMRAATAAGVGVGSAHALPLANPAVVAMMAGRTRTLTAIPGNLASIIHPSTLQFDPVKAEEISRTIYVGNIASNVVEQQLMDFFSVCGPVAYVKMAGDGLQPTRFAFVEFAEMATAQAALQMNGMMLADRPLKVNHSKNAINKPPLGRSLAPSAVAPLSLPPIPQVPTLAAMASLPSSADPLAASLLAARTQPGQGLAWPVLGNVNPAMHAAEGDSPLARRLRELQTQMEDKYASRVAAIRRRSPSRRRSRDSPRRSRERSQDLARRGRERSRDQTRHSRERSSRRSGRDDDAAADDDYIRGRRSRRSDRDRDREDADGSWYTRRHRDYRSRSAERHHRRRP</sequence>
<feature type="compositionally biased region" description="Basic and acidic residues" evidence="2">
    <location>
        <begin position="401"/>
        <end position="410"/>
    </location>
</feature>
<dbReference type="InterPro" id="IPR000504">
    <property type="entry name" value="RRM_dom"/>
</dbReference>
<dbReference type="GO" id="GO:0003723">
    <property type="term" value="F:RNA binding"/>
    <property type="evidence" value="ECO:0007669"/>
    <property type="project" value="UniProtKB-UniRule"/>
</dbReference>
<feature type="compositionally biased region" description="Basic residues" evidence="2">
    <location>
        <begin position="416"/>
        <end position="435"/>
    </location>
</feature>